<proteinExistence type="predicted"/>
<keyword evidence="3" id="KW-1185">Reference proteome</keyword>
<comment type="caution">
    <text evidence="2">The sequence shown here is derived from an EMBL/GenBank/DDBJ whole genome shotgun (WGS) entry which is preliminary data.</text>
</comment>
<gene>
    <name evidence="2" type="ORF">BC961_1117</name>
</gene>
<dbReference type="AlphaFoldDB" id="A0A3M0A357"/>
<keyword evidence="1" id="KW-1133">Transmembrane helix</keyword>
<dbReference type="OrthoDB" id="1368146at2"/>
<keyword evidence="1" id="KW-0812">Transmembrane</keyword>
<evidence type="ECO:0000313" key="3">
    <source>
        <dbReference type="Proteomes" id="UP000280368"/>
    </source>
</evidence>
<reference evidence="2 3" key="1">
    <citation type="submission" date="2018-10" db="EMBL/GenBank/DDBJ databases">
        <title>Genomic Encyclopedia of Archaeal and Bacterial Type Strains, Phase II (KMG-II): from individual species to whole genera.</title>
        <authorList>
            <person name="Goeker M."/>
        </authorList>
    </citation>
    <scope>NUCLEOTIDE SEQUENCE [LARGE SCALE GENOMIC DNA]</scope>
    <source>
        <strain evidence="2 3">DSM 19727</strain>
    </source>
</reference>
<organism evidence="2 3">
    <name type="scientific">Flavobacterium weaverense</name>
    <dbReference type="NCBI Taxonomy" id="271156"/>
    <lineage>
        <taxon>Bacteria</taxon>
        <taxon>Pseudomonadati</taxon>
        <taxon>Bacteroidota</taxon>
        <taxon>Flavobacteriia</taxon>
        <taxon>Flavobacteriales</taxon>
        <taxon>Flavobacteriaceae</taxon>
        <taxon>Flavobacterium</taxon>
    </lineage>
</organism>
<dbReference type="Proteomes" id="UP000280368">
    <property type="component" value="Unassembled WGS sequence"/>
</dbReference>
<dbReference type="EMBL" id="REFH01000008">
    <property type="protein sequence ID" value="RMA77128.1"/>
    <property type="molecule type" value="Genomic_DNA"/>
</dbReference>
<accession>A0A3M0A357</accession>
<feature type="transmembrane region" description="Helical" evidence="1">
    <location>
        <begin position="43"/>
        <end position="62"/>
    </location>
</feature>
<feature type="transmembrane region" description="Helical" evidence="1">
    <location>
        <begin position="12"/>
        <end position="31"/>
    </location>
</feature>
<name>A0A3M0A357_9FLAO</name>
<keyword evidence="1" id="KW-0472">Membrane</keyword>
<sequence>MSERWKYQIMTCGLWGLIIAVVIPTLDLFQLSFEQAFLSKHNLIRTIYFVTFGVCLIGYLSWRTKVKSESSISLPDNNTIYK</sequence>
<evidence type="ECO:0000256" key="1">
    <source>
        <dbReference type="SAM" id="Phobius"/>
    </source>
</evidence>
<protein>
    <submittedName>
        <fullName evidence="2">Uncharacterized protein</fullName>
    </submittedName>
</protein>
<evidence type="ECO:0000313" key="2">
    <source>
        <dbReference type="EMBL" id="RMA77128.1"/>
    </source>
</evidence>
<dbReference type="RefSeq" id="WP_147440530.1">
    <property type="nucleotide sequence ID" value="NZ_REFH01000008.1"/>
</dbReference>